<dbReference type="RefSeq" id="WP_089024580.1">
    <property type="nucleotide sequence ID" value="NZ_NIQC01000048.1"/>
</dbReference>
<dbReference type="PANTHER" id="PTHR37946">
    <property type="entry name" value="SLL1969 PROTEIN"/>
    <property type="match status" value="1"/>
</dbReference>
<dbReference type="GO" id="GO:0016787">
    <property type="term" value="F:hydrolase activity"/>
    <property type="evidence" value="ECO:0007669"/>
    <property type="project" value="UniProtKB-KW"/>
</dbReference>
<dbReference type="Proteomes" id="UP000214588">
    <property type="component" value="Unassembled WGS sequence"/>
</dbReference>
<dbReference type="AlphaFoldDB" id="A0A226BX74"/>
<dbReference type="SUPFAM" id="SSF53474">
    <property type="entry name" value="alpha/beta-Hydrolases"/>
    <property type="match status" value="1"/>
</dbReference>
<evidence type="ECO:0000313" key="3">
    <source>
        <dbReference type="Proteomes" id="UP000214588"/>
    </source>
</evidence>
<dbReference type="Pfam" id="PF00561">
    <property type="entry name" value="Abhydrolase_1"/>
    <property type="match status" value="1"/>
</dbReference>
<protein>
    <submittedName>
        <fullName evidence="2">Alpha/beta hydrolase</fullName>
    </submittedName>
</protein>
<dbReference type="Gene3D" id="3.40.50.1820">
    <property type="entry name" value="alpha/beta hydrolase"/>
    <property type="match status" value="1"/>
</dbReference>
<evidence type="ECO:0000313" key="2">
    <source>
        <dbReference type="EMBL" id="OWZ82707.1"/>
    </source>
</evidence>
<name>A0A226BX74_9FIRM</name>
<proteinExistence type="predicted"/>
<dbReference type="InterPro" id="IPR029058">
    <property type="entry name" value="AB_hydrolase_fold"/>
</dbReference>
<gene>
    <name evidence="2" type="ORF">CDO51_12620</name>
</gene>
<feature type="domain" description="AB hydrolase-1" evidence="1">
    <location>
        <begin position="3"/>
        <end position="105"/>
    </location>
</feature>
<sequence length="212" mass="24040">MGIVILVHGFNSSFHDMSFLSDYFKNRGYLVYSPNLPTRFASFHKCTTIFEDCTNDYLNKCNYFNPKIHLVGHSMGGLIIRNYLARNTIDNIGRCVLIATPNKGTKLADLLCLYSPINKIHKPLDVLVTYKKLLYESNSSLELGIIAGTKSSWPFSLLLKNDNDGRVEVESTKMSNAKDFLLLPFGHKDIHHRTVTAQYIDNFLGTGRFHSI</sequence>
<organism evidence="2 3">
    <name type="scientific">Natranaerobius trueperi</name>
    <dbReference type="NCBI Taxonomy" id="759412"/>
    <lineage>
        <taxon>Bacteria</taxon>
        <taxon>Bacillati</taxon>
        <taxon>Bacillota</taxon>
        <taxon>Clostridia</taxon>
        <taxon>Natranaerobiales</taxon>
        <taxon>Natranaerobiaceae</taxon>
        <taxon>Natranaerobius</taxon>
    </lineage>
</organism>
<dbReference type="InterPro" id="IPR000073">
    <property type="entry name" value="AB_hydrolase_1"/>
</dbReference>
<keyword evidence="3" id="KW-1185">Reference proteome</keyword>
<comment type="caution">
    <text evidence="2">The sequence shown here is derived from an EMBL/GenBank/DDBJ whole genome shotgun (WGS) entry which is preliminary data.</text>
</comment>
<dbReference type="OrthoDB" id="9775557at2"/>
<dbReference type="PANTHER" id="PTHR37946:SF1">
    <property type="entry name" value="SLL1969 PROTEIN"/>
    <property type="match status" value="1"/>
</dbReference>
<evidence type="ECO:0000259" key="1">
    <source>
        <dbReference type="Pfam" id="PF00561"/>
    </source>
</evidence>
<reference evidence="2 3" key="1">
    <citation type="submission" date="2017-06" db="EMBL/GenBank/DDBJ databases">
        <title>Draft Genome Sequence of Natranaerobius trueperi halophilic, alkalithermophilic bacteria from soda lakes.</title>
        <authorList>
            <person name="Zhao B."/>
        </authorList>
    </citation>
    <scope>NUCLEOTIDE SEQUENCE [LARGE SCALE GENOMIC DNA]</scope>
    <source>
        <strain evidence="2 3">DSM 18760</strain>
    </source>
</reference>
<dbReference type="EMBL" id="NIQC01000048">
    <property type="protein sequence ID" value="OWZ82707.1"/>
    <property type="molecule type" value="Genomic_DNA"/>
</dbReference>
<accession>A0A226BX74</accession>
<keyword evidence="2" id="KW-0378">Hydrolase</keyword>